<name>A0AAW0EUM3_9TRYP</name>
<dbReference type="PANTHER" id="PTHR34157">
    <property type="entry name" value="TUZIN"/>
    <property type="match status" value="1"/>
</dbReference>
<dbReference type="EMBL" id="JAECZO010000107">
    <property type="protein sequence ID" value="KAK7197475.1"/>
    <property type="molecule type" value="Genomic_DNA"/>
</dbReference>
<dbReference type="InterPro" id="IPR027417">
    <property type="entry name" value="P-loop_NTPase"/>
</dbReference>
<accession>A0AAW0EUM3</accession>
<dbReference type="SUPFAM" id="SSF52540">
    <property type="entry name" value="P-loop containing nucleoside triphosphate hydrolases"/>
    <property type="match status" value="1"/>
</dbReference>
<keyword evidence="3" id="KW-1185">Reference proteome</keyword>
<dbReference type="AlphaFoldDB" id="A0AAW0EUM3"/>
<dbReference type="Gene3D" id="3.40.50.300">
    <property type="entry name" value="P-loop containing nucleotide triphosphate hydrolases"/>
    <property type="match status" value="1"/>
</dbReference>
<dbReference type="PANTHER" id="PTHR34157:SF2">
    <property type="entry name" value="TUZIN"/>
    <property type="match status" value="1"/>
</dbReference>
<evidence type="ECO:0000313" key="3">
    <source>
        <dbReference type="Proteomes" id="UP001430356"/>
    </source>
</evidence>
<gene>
    <name evidence="2" type="ORF">NESM_000696900</name>
</gene>
<comment type="caution">
    <text evidence="2">The sequence shown here is derived from an EMBL/GenBank/DDBJ whole genome shotgun (WGS) entry which is preliminary data.</text>
</comment>
<feature type="region of interest" description="Disordered" evidence="1">
    <location>
        <begin position="27"/>
        <end position="60"/>
    </location>
</feature>
<feature type="compositionally biased region" description="Low complexity" evidence="1">
    <location>
        <begin position="51"/>
        <end position="60"/>
    </location>
</feature>
<organism evidence="2 3">
    <name type="scientific">Novymonas esmeraldas</name>
    <dbReference type="NCBI Taxonomy" id="1808958"/>
    <lineage>
        <taxon>Eukaryota</taxon>
        <taxon>Discoba</taxon>
        <taxon>Euglenozoa</taxon>
        <taxon>Kinetoplastea</taxon>
        <taxon>Metakinetoplastina</taxon>
        <taxon>Trypanosomatida</taxon>
        <taxon>Trypanosomatidae</taxon>
        <taxon>Novymonas</taxon>
    </lineage>
</organism>
<dbReference type="Proteomes" id="UP001430356">
    <property type="component" value="Unassembled WGS sequence"/>
</dbReference>
<reference evidence="2 3" key="1">
    <citation type="journal article" date="2021" name="MBio">
        <title>A New Model Trypanosomatid, Novymonas esmeraldas: Genomic Perception of Its 'Candidatus Pandoraea novymonadis' Endosymbiont.</title>
        <authorList>
            <person name="Zakharova A."/>
            <person name="Saura A."/>
            <person name="Butenko A."/>
            <person name="Podesvova L."/>
            <person name="Warmusova S."/>
            <person name="Kostygov A.Y."/>
            <person name="Nenarokova A."/>
            <person name="Lukes J."/>
            <person name="Opperdoes F.R."/>
            <person name="Yurchenko V."/>
        </authorList>
    </citation>
    <scope>NUCLEOTIDE SEQUENCE [LARGE SCALE GENOMIC DNA]</scope>
    <source>
        <strain evidence="2 3">E262AT.01</strain>
    </source>
</reference>
<protein>
    <submittedName>
        <fullName evidence="2">Tuzin</fullName>
    </submittedName>
</protein>
<evidence type="ECO:0000313" key="2">
    <source>
        <dbReference type="EMBL" id="KAK7197475.1"/>
    </source>
</evidence>
<sequence>MLWCARRLHRHALGGATRHLRHAAAGTAAANVAAEPGPVSAPAPPPPLLPSSPSSSTTTTGFIPGDLSSFTARAYFTHPLIGLGVHHFAVGRIKAQLARDEYVVDMEEVHLSPMAEVSARVYVRVGRTTTNAGRVVGGIVGRVNSNGTLGVLLDNNSFEAQVSQDDVVLVEGRSRFTLEKGYFDMVEWIRDAGVHRRADRERLCSLLYQRGWRVDKLYLLEPGDVHCMSYVKKSVRMVVLEKAEWQRDHHAEMRTLLRERVKERTWRYVVQKYSGFVSANWAGLGVMSVFLWNFKNYRRQQRSFQVKHAVNTLTHTDHKYSSSLAEPQQFVERAAEESWARQVLRQLDITHPRIAVLTGFRGCGKSSLLRSAVRKEHKPALFVEVRGSEDTLSCIVKAMKVPNLESCGDYLEFITDTFTKATKINGEPPILVVTLREGSELSRVYNESVVLACDRRLCHLVYEVALESLTIHNVLLPRLDFYSVPNFNVRQAFQYTEHTVDAMSMLHFIEVIGTNSNDIDELLAAVLHRKVSMVEYTDQKLLKAMRQVEAAWGGSEALRTAVKKLSEAEYYVGQQSGTNVLRDPALKEIVLYDPVRDRWVFTHKVYHTAARCCL</sequence>
<feature type="compositionally biased region" description="Pro residues" evidence="1">
    <location>
        <begin position="39"/>
        <end position="50"/>
    </location>
</feature>
<proteinExistence type="predicted"/>
<evidence type="ECO:0000256" key="1">
    <source>
        <dbReference type="SAM" id="MobiDB-lite"/>
    </source>
</evidence>